<feature type="transmembrane region" description="Helical" evidence="1">
    <location>
        <begin position="266"/>
        <end position="287"/>
    </location>
</feature>
<reference evidence="2 3" key="1">
    <citation type="submission" date="2013-01" db="EMBL/GenBank/DDBJ databases">
        <authorList>
            <person name="Fiebig A."/>
            <person name="Goeker M."/>
            <person name="Klenk H.-P.P."/>
        </authorList>
    </citation>
    <scope>NUCLEOTIDE SEQUENCE [LARGE SCALE GENOMIC DNA]</scope>
    <source>
        <strain evidence="2 3">DSM 24838</strain>
    </source>
</reference>
<feature type="transmembrane region" description="Helical" evidence="1">
    <location>
        <begin position="58"/>
        <end position="76"/>
    </location>
</feature>
<feature type="transmembrane region" description="Helical" evidence="1">
    <location>
        <begin position="15"/>
        <end position="38"/>
    </location>
</feature>
<dbReference type="EMBL" id="AONG01000003">
    <property type="protein sequence ID" value="KIQ71104.1"/>
    <property type="molecule type" value="Genomic_DNA"/>
</dbReference>
<dbReference type="RefSeq" id="WP_018304600.1">
    <property type="nucleotide sequence ID" value="NZ_KB902314.1"/>
</dbReference>
<keyword evidence="1" id="KW-1133">Transmembrane helix</keyword>
<evidence type="ECO:0000313" key="3">
    <source>
        <dbReference type="Proteomes" id="UP000035100"/>
    </source>
</evidence>
<accession>A0A0D0Q9J7</accession>
<dbReference type="InterPro" id="IPR017516">
    <property type="entry name" value="AbrB_dup"/>
</dbReference>
<dbReference type="Proteomes" id="UP000035100">
    <property type="component" value="Unassembled WGS sequence"/>
</dbReference>
<gene>
    <name evidence="2" type="ORF">Wenmar_00483</name>
</gene>
<dbReference type="OrthoDB" id="7157734at2"/>
<protein>
    <submittedName>
        <fullName evidence="2">Membrane protein AbrB duplication</fullName>
    </submittedName>
</protein>
<dbReference type="STRING" id="1123501.Wenmar_00483"/>
<feature type="transmembrane region" description="Helical" evidence="1">
    <location>
        <begin position="190"/>
        <end position="207"/>
    </location>
</feature>
<feature type="transmembrane region" description="Helical" evidence="1">
    <location>
        <begin position="228"/>
        <end position="254"/>
    </location>
</feature>
<dbReference type="Pfam" id="PF05145">
    <property type="entry name" value="AbrB"/>
    <property type="match status" value="1"/>
</dbReference>
<feature type="transmembrane region" description="Helical" evidence="1">
    <location>
        <begin position="118"/>
        <end position="139"/>
    </location>
</feature>
<dbReference type="GO" id="GO:0016020">
    <property type="term" value="C:membrane"/>
    <property type="evidence" value="ECO:0007669"/>
    <property type="project" value="InterPro"/>
</dbReference>
<dbReference type="NCBIfam" id="TIGR03082">
    <property type="entry name" value="Gneg_AbrB_dup"/>
    <property type="match status" value="2"/>
</dbReference>
<dbReference type="PANTHER" id="PTHR38457:SF1">
    <property type="entry name" value="REGULATOR ABRB-RELATED"/>
    <property type="match status" value="1"/>
</dbReference>
<feature type="transmembrane region" description="Helical" evidence="1">
    <location>
        <begin position="151"/>
        <end position="170"/>
    </location>
</feature>
<feature type="transmembrane region" description="Helical" evidence="1">
    <location>
        <begin position="299"/>
        <end position="317"/>
    </location>
</feature>
<dbReference type="eggNOG" id="COG3180">
    <property type="taxonomic scope" value="Bacteria"/>
</dbReference>
<evidence type="ECO:0000256" key="1">
    <source>
        <dbReference type="SAM" id="Phobius"/>
    </source>
</evidence>
<name>A0A0D0Q9J7_9RHOB</name>
<feature type="transmembrane region" description="Helical" evidence="1">
    <location>
        <begin position="88"/>
        <end position="106"/>
    </location>
</feature>
<dbReference type="GO" id="GO:0010468">
    <property type="term" value="P:regulation of gene expression"/>
    <property type="evidence" value="ECO:0007669"/>
    <property type="project" value="InterPro"/>
</dbReference>
<dbReference type="AlphaFoldDB" id="A0A0D0Q9J7"/>
<keyword evidence="1" id="KW-0472">Membrane</keyword>
<keyword evidence="1" id="KW-0812">Transmembrane</keyword>
<proteinExistence type="predicted"/>
<comment type="caution">
    <text evidence="2">The sequence shown here is derived from an EMBL/GenBank/DDBJ whole genome shotgun (WGS) entry which is preliminary data.</text>
</comment>
<organism evidence="2 3">
    <name type="scientific">Wenxinia marina DSM 24838</name>
    <dbReference type="NCBI Taxonomy" id="1123501"/>
    <lineage>
        <taxon>Bacteria</taxon>
        <taxon>Pseudomonadati</taxon>
        <taxon>Pseudomonadota</taxon>
        <taxon>Alphaproteobacteria</taxon>
        <taxon>Rhodobacterales</taxon>
        <taxon>Roseobacteraceae</taxon>
        <taxon>Wenxinia</taxon>
    </lineage>
</organism>
<dbReference type="InterPro" id="IPR007820">
    <property type="entry name" value="AbrB_fam"/>
</dbReference>
<feature type="transmembrane region" description="Helical" evidence="1">
    <location>
        <begin position="323"/>
        <end position="343"/>
    </location>
</feature>
<sequence length="354" mass="36760">MRILRRGLGWTRQGLALAIGVVGGLAASTTGLPLPWMIGPMIFVTCSALAHAPIAPPVALRPFVIPVLGVLLGSGLNHETLAQAVRWLPTLAILPLFLSVAAFLSYRFYRRFGEHDPVTAYFCSMPGGLNDMLILGAAAGGDERKIALAHASRILVVVSLVGVFFGSVLGVSRQSGSSWVALGDPSLSDWAILAGCAIVGTLVAQWMRLSAAPILGPMILSGAAHVSGIVSIAPPTLLVMGAQLCIGTIVGARFLGTQVRDVGRDLVLAFGSSALMLVAALASALAVSRMAGLPMAQAFLGFSPGGLAEMGLLALAMGQDVAYVSVTHLVRIVLVIVFAKPIFDRLRMGRAGPR</sequence>
<dbReference type="PIRSF" id="PIRSF038991">
    <property type="entry name" value="Protein_AbrB"/>
    <property type="match status" value="1"/>
</dbReference>
<keyword evidence="3" id="KW-1185">Reference proteome</keyword>
<evidence type="ECO:0000313" key="2">
    <source>
        <dbReference type="EMBL" id="KIQ71104.1"/>
    </source>
</evidence>
<dbReference type="PANTHER" id="PTHR38457">
    <property type="entry name" value="REGULATOR ABRB-RELATED"/>
    <property type="match status" value="1"/>
</dbReference>